<evidence type="ECO:0000256" key="1">
    <source>
        <dbReference type="SAM" id="MobiDB-lite"/>
    </source>
</evidence>
<sequence>MKLESTYLAVCVIAGLRRPSDGASRRHADAEVRRQALPRRGSSRGTPSSTTVRSLPCPLPQARSSRASSSNPSRRAYASSSRASAPPRTSHPSVRARFSMFHTVLAVQTAAALLLRVIGPRFLPSRSRSFSHVHTQRRAPRACSPPGCGTSSHSPRTARSRRSSCASRGRTSSTPRPGLRYPHRPTDCTGGQSISPPSTSSARSLCTASAQDAALGYANIGNLAHRAHRVLHTLRCAFLPHRAAPPPRMRLRTVFPPGAFMLARADASALVVLSARRGRGRGALLYVRVLLRVGVGGVVWLVRPARDPEGRKGRAMIHSLYDVTENKVVYNKG</sequence>
<reference evidence="3" key="1">
    <citation type="submission" date="2014-04" db="EMBL/GenBank/DDBJ databases">
        <title>Evolutionary Origins and Diversification of the Mycorrhizal Mutualists.</title>
        <authorList>
            <consortium name="DOE Joint Genome Institute"/>
            <consortium name="Mycorrhizal Genomics Consortium"/>
            <person name="Kohler A."/>
            <person name="Kuo A."/>
            <person name="Nagy L.G."/>
            <person name="Floudas D."/>
            <person name="Copeland A."/>
            <person name="Barry K.W."/>
            <person name="Cichocki N."/>
            <person name="Veneault-Fourrey C."/>
            <person name="LaButti K."/>
            <person name="Lindquist E.A."/>
            <person name="Lipzen A."/>
            <person name="Lundell T."/>
            <person name="Morin E."/>
            <person name="Murat C."/>
            <person name="Riley R."/>
            <person name="Ohm R."/>
            <person name="Sun H."/>
            <person name="Tunlid A."/>
            <person name="Henrissat B."/>
            <person name="Grigoriev I.V."/>
            <person name="Hibbett D.S."/>
            <person name="Martin F."/>
        </authorList>
    </citation>
    <scope>NUCLEOTIDE SEQUENCE [LARGE SCALE GENOMIC DNA]</scope>
    <source>
        <strain evidence="3">FD-334 SS-4</strain>
    </source>
</reference>
<name>A0A0D2MGH1_HYPSF</name>
<keyword evidence="3" id="KW-1185">Reference proteome</keyword>
<dbReference type="EMBL" id="KN817548">
    <property type="protein sequence ID" value="KJA22693.1"/>
    <property type="molecule type" value="Genomic_DNA"/>
</dbReference>
<organism evidence="2 3">
    <name type="scientific">Hypholoma sublateritium (strain FD-334 SS-4)</name>
    <dbReference type="NCBI Taxonomy" id="945553"/>
    <lineage>
        <taxon>Eukaryota</taxon>
        <taxon>Fungi</taxon>
        <taxon>Dikarya</taxon>
        <taxon>Basidiomycota</taxon>
        <taxon>Agaricomycotina</taxon>
        <taxon>Agaricomycetes</taxon>
        <taxon>Agaricomycetidae</taxon>
        <taxon>Agaricales</taxon>
        <taxon>Agaricineae</taxon>
        <taxon>Strophariaceae</taxon>
        <taxon>Hypholoma</taxon>
    </lineage>
</organism>
<gene>
    <name evidence="2" type="ORF">HYPSUDRAFT_647563</name>
</gene>
<dbReference type="Proteomes" id="UP000054270">
    <property type="component" value="Unassembled WGS sequence"/>
</dbReference>
<feature type="region of interest" description="Disordered" evidence="1">
    <location>
        <begin position="129"/>
        <end position="203"/>
    </location>
</feature>
<accession>A0A0D2MGH1</accession>
<feature type="compositionally biased region" description="Low complexity" evidence="1">
    <location>
        <begin position="38"/>
        <end position="92"/>
    </location>
</feature>
<proteinExistence type="predicted"/>
<evidence type="ECO:0000313" key="3">
    <source>
        <dbReference type="Proteomes" id="UP000054270"/>
    </source>
</evidence>
<dbReference type="AlphaFoldDB" id="A0A0D2MGH1"/>
<feature type="compositionally biased region" description="Low complexity" evidence="1">
    <location>
        <begin position="193"/>
        <end position="203"/>
    </location>
</feature>
<evidence type="ECO:0000313" key="2">
    <source>
        <dbReference type="EMBL" id="KJA22693.1"/>
    </source>
</evidence>
<feature type="compositionally biased region" description="Basic residues" evidence="1">
    <location>
        <begin position="129"/>
        <end position="140"/>
    </location>
</feature>
<protein>
    <submittedName>
        <fullName evidence="2">Uncharacterized protein</fullName>
    </submittedName>
</protein>
<feature type="compositionally biased region" description="Low complexity" evidence="1">
    <location>
        <begin position="163"/>
        <end position="174"/>
    </location>
</feature>
<feature type="compositionally biased region" description="Basic and acidic residues" evidence="1">
    <location>
        <begin position="19"/>
        <end position="34"/>
    </location>
</feature>
<feature type="region of interest" description="Disordered" evidence="1">
    <location>
        <begin position="19"/>
        <end position="92"/>
    </location>
</feature>